<protein>
    <submittedName>
        <fullName evidence="2">Uncharacterized protein</fullName>
    </submittedName>
</protein>
<proteinExistence type="predicted"/>
<keyword evidence="1" id="KW-0472">Membrane</keyword>
<keyword evidence="1" id="KW-0812">Transmembrane</keyword>
<organism evidence="2 3">
    <name type="scientific">Venturia effusa</name>
    <dbReference type="NCBI Taxonomy" id="50376"/>
    <lineage>
        <taxon>Eukaryota</taxon>
        <taxon>Fungi</taxon>
        <taxon>Dikarya</taxon>
        <taxon>Ascomycota</taxon>
        <taxon>Pezizomycotina</taxon>
        <taxon>Dothideomycetes</taxon>
        <taxon>Pleosporomycetidae</taxon>
        <taxon>Venturiales</taxon>
        <taxon>Venturiaceae</taxon>
        <taxon>Venturia</taxon>
    </lineage>
</organism>
<accession>A0A517L7L0</accession>
<sequence length="404" mass="46419">MDQQTQCGFKGNPDLYGLGIRMGVYFQWASALIIWRWYPEGRDDLGAAYLLFLFALLVAVVVITARQEPTHSAEILLLMYIIFGGVYTIMMIGLRRSHMQKVIRKVKPTLIKPVALSFILSAASIYSSWFWLSGIHHHGFLDTNCGTFGFLFTKVSLSNKHVTTFFAALSVFVAILYAIMSMITAIAIAAFLLVKTPRFIRIIQKFKQQIQKFRQQIRKFEQRSQNKFKQQNLATADDEGATPTRHSRIQLRLIRYQRRSRLRRPLLRRRVFRPEFMMRIIAPATNIFSFVYSVIGIEMTLQWNHVTGVYSVNSVGQLIPFVIGLIGFVKHKFGEGEKDGRDGDNEHDAEHVLEKNTISTLQHTPSGDVELEAANANRRLGYLDLIKPVDQVTVREWREDGFNR</sequence>
<feature type="transmembrane region" description="Helical" evidence="1">
    <location>
        <begin position="18"/>
        <end position="38"/>
    </location>
</feature>
<dbReference type="OrthoDB" id="3935844at2759"/>
<feature type="transmembrane region" description="Helical" evidence="1">
    <location>
        <begin position="45"/>
        <end position="63"/>
    </location>
</feature>
<name>A0A517L7L0_9PEZI</name>
<evidence type="ECO:0000256" key="1">
    <source>
        <dbReference type="SAM" id="Phobius"/>
    </source>
</evidence>
<feature type="transmembrane region" description="Helical" evidence="1">
    <location>
        <begin position="165"/>
        <end position="194"/>
    </location>
</feature>
<gene>
    <name evidence="2" type="ORF">FKW77_007110</name>
</gene>
<dbReference type="Proteomes" id="UP000316270">
    <property type="component" value="Chromosome 6"/>
</dbReference>
<evidence type="ECO:0000313" key="3">
    <source>
        <dbReference type="Proteomes" id="UP000316270"/>
    </source>
</evidence>
<dbReference type="AlphaFoldDB" id="A0A517L7L0"/>
<keyword evidence="1" id="KW-1133">Transmembrane helix</keyword>
<keyword evidence="3" id="KW-1185">Reference proteome</keyword>
<reference evidence="2 3" key="1">
    <citation type="submission" date="2019-07" db="EMBL/GenBank/DDBJ databases">
        <title>Finished genome of Venturia effusa.</title>
        <authorList>
            <person name="Young C.A."/>
            <person name="Cox M.P."/>
            <person name="Ganley A.R.D."/>
            <person name="David W.J."/>
        </authorList>
    </citation>
    <scope>NUCLEOTIDE SEQUENCE [LARGE SCALE GENOMIC DNA]</scope>
    <source>
        <strain evidence="3">albino</strain>
    </source>
</reference>
<feature type="transmembrane region" description="Helical" evidence="1">
    <location>
        <begin position="276"/>
        <end position="297"/>
    </location>
</feature>
<dbReference type="EMBL" id="CP042190">
    <property type="protein sequence ID" value="QDS71619.1"/>
    <property type="molecule type" value="Genomic_DNA"/>
</dbReference>
<feature type="transmembrane region" description="Helical" evidence="1">
    <location>
        <begin position="114"/>
        <end position="132"/>
    </location>
</feature>
<feature type="transmembrane region" description="Helical" evidence="1">
    <location>
        <begin position="309"/>
        <end position="329"/>
    </location>
</feature>
<evidence type="ECO:0000313" key="2">
    <source>
        <dbReference type="EMBL" id="QDS71619.1"/>
    </source>
</evidence>
<dbReference type="STRING" id="50376.A0A517L7L0"/>
<feature type="transmembrane region" description="Helical" evidence="1">
    <location>
        <begin position="75"/>
        <end position="94"/>
    </location>
</feature>